<geneLocation type="mitochondrion" evidence="1"/>
<accession>A0A124GNU4</accession>
<name>A0A124GNU4_PICGL</name>
<proteinExistence type="predicted"/>
<organism evidence="1">
    <name type="scientific">Picea glauca</name>
    <name type="common">White spruce</name>
    <name type="synonym">Pinus glauca</name>
    <dbReference type="NCBI Taxonomy" id="3330"/>
    <lineage>
        <taxon>Eukaryota</taxon>
        <taxon>Viridiplantae</taxon>
        <taxon>Streptophyta</taxon>
        <taxon>Embryophyta</taxon>
        <taxon>Tracheophyta</taxon>
        <taxon>Spermatophyta</taxon>
        <taxon>Pinopsida</taxon>
        <taxon>Pinidae</taxon>
        <taxon>Conifers I</taxon>
        <taxon>Pinales</taxon>
        <taxon>Pinaceae</taxon>
        <taxon>Picea</taxon>
    </lineage>
</organism>
<keyword evidence="1" id="KW-0496">Mitochondrion</keyword>
<protein>
    <submittedName>
        <fullName evidence="1">Uncharacterized protein</fullName>
    </submittedName>
</protein>
<dbReference type="EMBL" id="LKAM01000002">
    <property type="protein sequence ID" value="KUM49911.1"/>
    <property type="molecule type" value="Genomic_DNA"/>
</dbReference>
<gene>
    <name evidence="1" type="ORF">ABT39_MTgene3138</name>
</gene>
<dbReference type="AlphaFoldDB" id="A0A124GNU4"/>
<sequence length="50" mass="5558">MKLLLEPLLLLQAMLQPLSKLNPLALHLEVLQLLALERGEGELGLVQMRG</sequence>
<reference evidence="1" key="1">
    <citation type="journal article" date="2015" name="Genome Biol. Evol.">
        <title>Organellar Genomes of White Spruce (Picea glauca): Assembly and Annotation.</title>
        <authorList>
            <person name="Jackman S.D."/>
            <person name="Warren R.L."/>
            <person name="Gibb E.A."/>
            <person name="Vandervalk B.P."/>
            <person name="Mohamadi H."/>
            <person name="Chu J."/>
            <person name="Raymond A."/>
            <person name="Pleasance S."/>
            <person name="Coope R."/>
            <person name="Wildung M.R."/>
            <person name="Ritland C.E."/>
            <person name="Bousquet J."/>
            <person name="Jones S.J."/>
            <person name="Bohlmann J."/>
            <person name="Birol I."/>
        </authorList>
    </citation>
    <scope>NUCLEOTIDE SEQUENCE [LARGE SCALE GENOMIC DNA]</scope>
    <source>
        <tissue evidence="1">Flushing bud</tissue>
    </source>
</reference>
<evidence type="ECO:0000313" key="1">
    <source>
        <dbReference type="EMBL" id="KUM49911.1"/>
    </source>
</evidence>
<comment type="caution">
    <text evidence="1">The sequence shown here is derived from an EMBL/GenBank/DDBJ whole genome shotgun (WGS) entry which is preliminary data.</text>
</comment>